<dbReference type="EMBL" id="CAMXCT030004891">
    <property type="protein sequence ID" value="CAL4798039.1"/>
    <property type="molecule type" value="Genomic_DNA"/>
</dbReference>
<sequence>MDGQQLRDFLCFRFLGVVELCTVEATKRSWSQLAKEDALWLELCRDLWCRKVQRYRLTKQRQSELQGSASWKELYRQHLEDGRRVCITQQELTETVWDFTFRLHPQIRASSAFRFEASGNVGGHPNGLTYQWFLSADGSRVELGQFPQAKVLRRKDWGWAICNSNVVCCSVDPEDLEHAAAVDLHPELFCLEQLGPSLQLVRFLMQLTVPSPSERSDRSEPNRRRR</sequence>
<evidence type="ECO:0000313" key="2">
    <source>
        <dbReference type="EMBL" id="CAL4798039.1"/>
    </source>
</evidence>
<dbReference type="PANTHER" id="PTHR48218:SF3">
    <property type="entry name" value="OS07G0170800 PROTEIN"/>
    <property type="match status" value="1"/>
</dbReference>
<proteinExistence type="predicted"/>
<dbReference type="EMBL" id="CAMXCT010004891">
    <property type="protein sequence ID" value="CAI4010727.1"/>
    <property type="molecule type" value="Genomic_DNA"/>
</dbReference>
<dbReference type="PANTHER" id="PTHR48218">
    <property type="entry name" value="F-BOX DOMAIN CONTAINING PROTEIN"/>
    <property type="match status" value="1"/>
</dbReference>
<gene>
    <name evidence="1" type="ORF">C1SCF055_LOCUS35963</name>
</gene>
<dbReference type="AlphaFoldDB" id="A0A9P1DJU5"/>
<comment type="caution">
    <text evidence="1">The sequence shown here is derived from an EMBL/GenBank/DDBJ whole genome shotgun (WGS) entry which is preliminary data.</text>
</comment>
<reference evidence="1" key="1">
    <citation type="submission" date="2022-10" db="EMBL/GenBank/DDBJ databases">
        <authorList>
            <person name="Chen Y."/>
            <person name="Dougan E. K."/>
            <person name="Chan C."/>
            <person name="Rhodes N."/>
            <person name="Thang M."/>
        </authorList>
    </citation>
    <scope>NUCLEOTIDE SEQUENCE</scope>
</reference>
<dbReference type="Proteomes" id="UP001152797">
    <property type="component" value="Unassembled WGS sequence"/>
</dbReference>
<dbReference type="InterPro" id="IPR036047">
    <property type="entry name" value="F-box-like_dom_sf"/>
</dbReference>
<dbReference type="EMBL" id="CAMXCT020004891">
    <property type="protein sequence ID" value="CAL1164102.1"/>
    <property type="molecule type" value="Genomic_DNA"/>
</dbReference>
<name>A0A9P1DJU5_9DINO</name>
<evidence type="ECO:0000313" key="3">
    <source>
        <dbReference type="Proteomes" id="UP001152797"/>
    </source>
</evidence>
<reference evidence="2 3" key="2">
    <citation type="submission" date="2024-05" db="EMBL/GenBank/DDBJ databases">
        <authorList>
            <person name="Chen Y."/>
            <person name="Shah S."/>
            <person name="Dougan E. K."/>
            <person name="Thang M."/>
            <person name="Chan C."/>
        </authorList>
    </citation>
    <scope>NUCLEOTIDE SEQUENCE [LARGE SCALE GENOMIC DNA]</scope>
</reference>
<keyword evidence="3" id="KW-1185">Reference proteome</keyword>
<organism evidence="1">
    <name type="scientific">Cladocopium goreaui</name>
    <dbReference type="NCBI Taxonomy" id="2562237"/>
    <lineage>
        <taxon>Eukaryota</taxon>
        <taxon>Sar</taxon>
        <taxon>Alveolata</taxon>
        <taxon>Dinophyceae</taxon>
        <taxon>Suessiales</taxon>
        <taxon>Symbiodiniaceae</taxon>
        <taxon>Cladocopium</taxon>
    </lineage>
</organism>
<accession>A0A9P1DJU5</accession>
<dbReference type="OrthoDB" id="3219396at2759"/>
<protein>
    <submittedName>
        <fullName evidence="2">F-box domain-containing protein</fullName>
    </submittedName>
</protein>
<dbReference type="SUPFAM" id="SSF81383">
    <property type="entry name" value="F-box domain"/>
    <property type="match status" value="1"/>
</dbReference>
<evidence type="ECO:0000313" key="1">
    <source>
        <dbReference type="EMBL" id="CAI4010727.1"/>
    </source>
</evidence>